<accession>A0A484N636</accession>
<gene>
    <name evidence="2" type="ORF">CCAM_LOCUS37484</name>
</gene>
<keyword evidence="3" id="KW-1185">Reference proteome</keyword>
<evidence type="ECO:0000256" key="1">
    <source>
        <dbReference type="SAM" id="Phobius"/>
    </source>
</evidence>
<dbReference type="AlphaFoldDB" id="A0A484N636"/>
<dbReference type="Proteomes" id="UP000595140">
    <property type="component" value="Unassembled WGS sequence"/>
</dbReference>
<reference evidence="2 3" key="1">
    <citation type="submission" date="2018-04" db="EMBL/GenBank/DDBJ databases">
        <authorList>
            <person name="Vogel A."/>
        </authorList>
    </citation>
    <scope>NUCLEOTIDE SEQUENCE [LARGE SCALE GENOMIC DNA]</scope>
</reference>
<evidence type="ECO:0000313" key="3">
    <source>
        <dbReference type="Proteomes" id="UP000595140"/>
    </source>
</evidence>
<name>A0A484N636_9ASTE</name>
<protein>
    <submittedName>
        <fullName evidence="2">Uncharacterized protein</fullName>
    </submittedName>
</protein>
<feature type="transmembrane region" description="Helical" evidence="1">
    <location>
        <begin position="52"/>
        <end position="77"/>
    </location>
</feature>
<feature type="transmembrane region" description="Helical" evidence="1">
    <location>
        <begin position="12"/>
        <end position="32"/>
    </location>
</feature>
<organism evidence="2 3">
    <name type="scientific">Cuscuta campestris</name>
    <dbReference type="NCBI Taxonomy" id="132261"/>
    <lineage>
        <taxon>Eukaryota</taxon>
        <taxon>Viridiplantae</taxon>
        <taxon>Streptophyta</taxon>
        <taxon>Embryophyta</taxon>
        <taxon>Tracheophyta</taxon>
        <taxon>Spermatophyta</taxon>
        <taxon>Magnoliopsida</taxon>
        <taxon>eudicotyledons</taxon>
        <taxon>Gunneridae</taxon>
        <taxon>Pentapetalae</taxon>
        <taxon>asterids</taxon>
        <taxon>lamiids</taxon>
        <taxon>Solanales</taxon>
        <taxon>Convolvulaceae</taxon>
        <taxon>Cuscuteae</taxon>
        <taxon>Cuscuta</taxon>
        <taxon>Cuscuta subgen. Grammica</taxon>
        <taxon>Cuscuta sect. Cleistogrammica</taxon>
    </lineage>
</organism>
<keyword evidence="1" id="KW-0812">Transmembrane</keyword>
<proteinExistence type="predicted"/>
<sequence>MNPFRLCSGLRFLGYFMVVVVIAVVAVSYYAVVVVTWGPRLLAGGFRSLASFPILIVFHILVSIFTCYRFSIIGLGVSLA</sequence>
<dbReference type="EMBL" id="OOIL02005600">
    <property type="protein sequence ID" value="VFQ95708.1"/>
    <property type="molecule type" value="Genomic_DNA"/>
</dbReference>
<keyword evidence="1" id="KW-0472">Membrane</keyword>
<keyword evidence="1" id="KW-1133">Transmembrane helix</keyword>
<evidence type="ECO:0000313" key="2">
    <source>
        <dbReference type="EMBL" id="VFQ95708.1"/>
    </source>
</evidence>
<dbReference type="OrthoDB" id="1715277at2759"/>